<dbReference type="Gene3D" id="3.40.50.300">
    <property type="entry name" value="P-loop containing nucleotide triphosphate hydrolases"/>
    <property type="match status" value="1"/>
</dbReference>
<evidence type="ECO:0000259" key="2">
    <source>
        <dbReference type="Pfam" id="PF24674"/>
    </source>
</evidence>
<feature type="region of interest" description="Disordered" evidence="1">
    <location>
        <begin position="1255"/>
        <end position="1278"/>
    </location>
</feature>
<evidence type="ECO:0000259" key="3">
    <source>
        <dbReference type="Pfam" id="PF24676"/>
    </source>
</evidence>
<dbReference type="Pfam" id="PF24676">
    <property type="entry name" value="DUF7656"/>
    <property type="match status" value="1"/>
</dbReference>
<dbReference type="Pfam" id="PF24674">
    <property type="entry name" value="MACPF_SNTX"/>
    <property type="match status" value="1"/>
</dbReference>
<dbReference type="InterPro" id="IPR027417">
    <property type="entry name" value="P-loop_NTPase"/>
</dbReference>
<dbReference type="InterPro" id="IPR058519">
    <property type="entry name" value="DUF8206"/>
</dbReference>
<dbReference type="PANTHER" id="PTHR32046:SF11">
    <property type="entry name" value="IMMUNE-ASSOCIATED NUCLEOTIDE-BINDING PROTEIN 10-LIKE"/>
    <property type="match status" value="1"/>
</dbReference>
<name>A0A1J7IDK4_9PEZI</name>
<feature type="domain" description="SNTX MACPF/CDC-like" evidence="2">
    <location>
        <begin position="8"/>
        <end position="260"/>
    </location>
</feature>
<dbReference type="EMBL" id="KV875102">
    <property type="protein sequence ID" value="OIW25493.1"/>
    <property type="molecule type" value="Genomic_DNA"/>
</dbReference>
<dbReference type="Proteomes" id="UP000182658">
    <property type="component" value="Unassembled WGS sequence"/>
</dbReference>
<sequence length="1329" mass="147864">MAAYIAGRPALGQVAALGSFYDARTDTFIPLSLFKNIPTADAITLTKNHSTIIKYAEANTFKDKLDFLGVKAELGASILAGLASVEGCGRFLSTSRNSSLVAEVSLSYSITTVDEKVNLTANGIGDCLAFRTLDTDVATHVVVGISWGAQCVVSARRQCAALNERNKITGELQASLGVFKQLDVNLKPGVDVDKESAGVSTDGSFEVTVHGDVLANDGLMPTDFETAQTFIRNLPKYIECANDGKGKPISYALMPLSLLSMFNLVDIKAEVVVHQLSVDCLEKFVKLFDDFRAAQERLYDYQARIQSHAAAIPPSHVKDVDDMLGKMRGWEATVKSDYAATLKDLRSGKAGDAQRLWKLLEVSSNGEVSVAAVESLMSFTDKMDFVDLIDREGAKYVGYDGPTLSTLLMVSPDDDAYVMYFNDDLRTSSDAWNETTAVILELLRDHSRDKLIVIVDADATGSSLENIYVSQLRNGRLIVQDVLEQRRILATNCVMRFNEKSVDRSVTAKPLQRRAVKIHCPQAYCDRTLRPGWICSVCHTIVEYGYVNDLLYCECGSCSFDEWEFKCNDPKHGSPWIKFESAVFKSYLDALEPFEELNILILGETGVGKSTWINAFINYLTFDTLDEAIVEEDLKWAIPCHFQTQVVNNGRFAQREVKVGSRRNEHDGSAGESATQQTSVYAVDIGKVRVRLIDTPGIGDTRGVDQDNKNMVDILRVLRSYKNLHGILILLKPNAPRLTVMFRFCIKQLLTHLHKNAADNIAFGFTNTRGSNFKPGDTFKPLEKLLNEYDDISMGLYEHNVYCFDSESFRYLAAQKSGIDMGYREDNSRSWENSVEECKRLVRHFQGIQPHQVRSTLNLNETRNVIIRLTEPMAILAQKMAVSIKVNEEQVKELQQTKLSRRELEKRLFVQKESCASVEVEQPRTVCTHAECVDFRSDFEGRDEVTIIYKTLCHRPCYLHNVTPRTKGDPQLQKCAAMDARGMCGCGHSWWDHMHSYVEYQPMTYKHRDDAVNSDLLANASNIQIKEEAIRMKKTAIEEYRLEHEHVQTTAIQFGFFLKRHAIMPYNDATLEYIDMLIDQEKMKLTVGGKVSHDALDALERYRAEHLEKVAVLKSAMERGDDNELLDDAGIRQAIDALFGLPNFGKELRAIFDTNERAADNIYREKSLNASAGSHWNRQTRQHRGNQRRSGGSGSQGNRRGGGGNGGGGEGGGGWASWLGVGGGGAAFAPQRQPYYHTGNGSVYTYGNSAAHHGATDQIPGAFPSSTGDDAWESRNDNSNNRYYHSTALPTRGLSGVSTTAGDASLAGHYEKADKKSLWSRAKAVVGYD</sequence>
<dbReference type="InterPro" id="IPR056072">
    <property type="entry name" value="SNTX_MACPF/CDC-like_dom"/>
</dbReference>
<organism evidence="5 6">
    <name type="scientific">Coniochaeta ligniaria NRRL 30616</name>
    <dbReference type="NCBI Taxonomy" id="1408157"/>
    <lineage>
        <taxon>Eukaryota</taxon>
        <taxon>Fungi</taxon>
        <taxon>Dikarya</taxon>
        <taxon>Ascomycota</taxon>
        <taxon>Pezizomycotina</taxon>
        <taxon>Sordariomycetes</taxon>
        <taxon>Sordariomycetidae</taxon>
        <taxon>Coniochaetales</taxon>
        <taxon>Coniochaetaceae</taxon>
        <taxon>Coniochaeta</taxon>
    </lineage>
</organism>
<evidence type="ECO:0000313" key="5">
    <source>
        <dbReference type="EMBL" id="OIW25493.1"/>
    </source>
</evidence>
<feature type="domain" description="DUF8206" evidence="4">
    <location>
        <begin position="920"/>
        <end position="999"/>
    </location>
</feature>
<feature type="compositionally biased region" description="Gly residues" evidence="1">
    <location>
        <begin position="1191"/>
        <end position="1213"/>
    </location>
</feature>
<proteinExistence type="predicted"/>
<dbReference type="Pfam" id="PF26633">
    <property type="entry name" value="DUF8206"/>
    <property type="match status" value="1"/>
</dbReference>
<feature type="compositionally biased region" description="Basic residues" evidence="1">
    <location>
        <begin position="1178"/>
        <end position="1187"/>
    </location>
</feature>
<evidence type="ECO:0000313" key="6">
    <source>
        <dbReference type="Proteomes" id="UP000182658"/>
    </source>
</evidence>
<keyword evidence="6" id="KW-1185">Reference proteome</keyword>
<protein>
    <submittedName>
        <fullName evidence="5">Uncharacterized protein</fullName>
    </submittedName>
</protein>
<dbReference type="STRING" id="1408157.A0A1J7IDK4"/>
<dbReference type="InterPro" id="IPR056073">
    <property type="entry name" value="DUF7656"/>
</dbReference>
<feature type="region of interest" description="Disordered" evidence="1">
    <location>
        <begin position="1170"/>
        <end position="1213"/>
    </location>
</feature>
<gene>
    <name evidence="5" type="ORF">CONLIGDRAFT_718320</name>
</gene>
<evidence type="ECO:0000259" key="4">
    <source>
        <dbReference type="Pfam" id="PF26633"/>
    </source>
</evidence>
<reference evidence="5 6" key="1">
    <citation type="submission" date="2016-10" db="EMBL/GenBank/DDBJ databases">
        <title>Draft genome sequence of Coniochaeta ligniaria NRRL30616, a lignocellulolytic fungus for bioabatement of inhibitors in plant biomass hydrolysates.</title>
        <authorList>
            <consortium name="DOE Joint Genome Institute"/>
            <person name="Jimenez D.J."/>
            <person name="Hector R.E."/>
            <person name="Riley R."/>
            <person name="Sun H."/>
            <person name="Grigoriev I.V."/>
            <person name="Van Elsas J.D."/>
            <person name="Nichols N.N."/>
        </authorList>
    </citation>
    <scope>NUCLEOTIDE SEQUENCE [LARGE SCALE GENOMIC DNA]</scope>
    <source>
        <strain evidence="5 6">NRRL 30616</strain>
    </source>
</reference>
<dbReference type="InParanoid" id="A0A1J7IDK4"/>
<dbReference type="PANTHER" id="PTHR32046">
    <property type="entry name" value="G DOMAIN-CONTAINING PROTEIN"/>
    <property type="match status" value="1"/>
</dbReference>
<accession>A0A1J7IDK4</accession>
<feature type="domain" description="DUF7656" evidence="3">
    <location>
        <begin position="390"/>
        <end position="487"/>
    </location>
</feature>
<evidence type="ECO:0000256" key="1">
    <source>
        <dbReference type="SAM" id="MobiDB-lite"/>
    </source>
</evidence>
<dbReference type="OrthoDB" id="8954335at2759"/>
<dbReference type="SUPFAM" id="SSF52540">
    <property type="entry name" value="P-loop containing nucleoside triphosphate hydrolases"/>
    <property type="match status" value="1"/>
</dbReference>